<dbReference type="AlphaFoldDB" id="A0AAD9G6F8"/>
<dbReference type="EMBL" id="JAHBMH010000073">
    <property type="protein sequence ID" value="KAK1932704.1"/>
    <property type="molecule type" value="Genomic_DNA"/>
</dbReference>
<protein>
    <submittedName>
        <fullName evidence="2">Uncharacterized protein</fullName>
    </submittedName>
</protein>
<dbReference type="Proteomes" id="UP001195914">
    <property type="component" value="Unassembled WGS sequence"/>
</dbReference>
<proteinExistence type="predicted"/>
<comment type="caution">
    <text evidence="2">The sequence shown here is derived from an EMBL/GenBank/DDBJ whole genome shotgun (WGS) entry which is preliminary data.</text>
</comment>
<reference evidence="2" key="2">
    <citation type="submission" date="2021-05" db="EMBL/GenBank/DDBJ databases">
        <authorList>
            <person name="Pain A."/>
        </authorList>
    </citation>
    <scope>NUCLEOTIDE SEQUENCE</scope>
    <source>
        <strain evidence="2">1802A</strain>
    </source>
</reference>
<organism evidence="2 3">
    <name type="scientific">Babesia divergens</name>
    <dbReference type="NCBI Taxonomy" id="32595"/>
    <lineage>
        <taxon>Eukaryota</taxon>
        <taxon>Sar</taxon>
        <taxon>Alveolata</taxon>
        <taxon>Apicomplexa</taxon>
        <taxon>Aconoidasida</taxon>
        <taxon>Piroplasmida</taxon>
        <taxon>Babesiidae</taxon>
        <taxon>Babesia</taxon>
    </lineage>
</organism>
<sequence length="128" mass="14242">MLHIILLFVFPFCFAVGSDDRFLLSDDSACQREATIYREQLQWTSELGHIVKSSPGNTRGAKVTGDNGKVYETEVWYTSGIPVTEYAKKSNFETKALDDIAGSNAGDIPFSFSDLKDGKYLYRGSSTH</sequence>
<evidence type="ECO:0000313" key="2">
    <source>
        <dbReference type="EMBL" id="KAK1932704.1"/>
    </source>
</evidence>
<keyword evidence="3" id="KW-1185">Reference proteome</keyword>
<gene>
    <name evidence="2" type="ORF">X943_000431</name>
</gene>
<name>A0AAD9G6F8_BABDI</name>
<accession>A0AAD9G6F8</accession>
<feature type="chain" id="PRO_5042217340" evidence="1">
    <location>
        <begin position="18"/>
        <end position="128"/>
    </location>
</feature>
<keyword evidence="1" id="KW-0732">Signal</keyword>
<reference evidence="2" key="1">
    <citation type="journal article" date="2014" name="Nucleic Acids Res.">
        <title>The evolutionary dynamics of variant antigen genes in Babesia reveal a history of genomic innovation underlying host-parasite interaction.</title>
        <authorList>
            <person name="Jackson A.P."/>
            <person name="Otto T.D."/>
            <person name="Darby A."/>
            <person name="Ramaprasad A."/>
            <person name="Xia D."/>
            <person name="Echaide I.E."/>
            <person name="Farber M."/>
            <person name="Gahlot S."/>
            <person name="Gamble J."/>
            <person name="Gupta D."/>
            <person name="Gupta Y."/>
            <person name="Jackson L."/>
            <person name="Malandrin L."/>
            <person name="Malas T.B."/>
            <person name="Moussa E."/>
            <person name="Nair M."/>
            <person name="Reid A.J."/>
            <person name="Sanders M."/>
            <person name="Sharma J."/>
            <person name="Tracey A."/>
            <person name="Quail M.A."/>
            <person name="Weir W."/>
            <person name="Wastling J.M."/>
            <person name="Hall N."/>
            <person name="Willadsen P."/>
            <person name="Lingelbach K."/>
            <person name="Shiels B."/>
            <person name="Tait A."/>
            <person name="Berriman M."/>
            <person name="Allred D.R."/>
            <person name="Pain A."/>
        </authorList>
    </citation>
    <scope>NUCLEOTIDE SEQUENCE</scope>
    <source>
        <strain evidence="2">1802A</strain>
    </source>
</reference>
<evidence type="ECO:0000313" key="3">
    <source>
        <dbReference type="Proteomes" id="UP001195914"/>
    </source>
</evidence>
<evidence type="ECO:0000256" key="1">
    <source>
        <dbReference type="SAM" id="SignalP"/>
    </source>
</evidence>
<feature type="signal peptide" evidence="1">
    <location>
        <begin position="1"/>
        <end position="17"/>
    </location>
</feature>